<organism evidence="6 7">
    <name type="scientific">Streptomyces camponoticapitis</name>
    <dbReference type="NCBI Taxonomy" id="1616125"/>
    <lineage>
        <taxon>Bacteria</taxon>
        <taxon>Bacillati</taxon>
        <taxon>Actinomycetota</taxon>
        <taxon>Actinomycetes</taxon>
        <taxon>Kitasatosporales</taxon>
        <taxon>Streptomycetaceae</taxon>
        <taxon>Streptomyces</taxon>
    </lineage>
</organism>
<dbReference type="EMBL" id="BMMV01000004">
    <property type="protein sequence ID" value="GGJ86498.1"/>
    <property type="molecule type" value="Genomic_DNA"/>
</dbReference>
<dbReference type="InterPro" id="IPR023932">
    <property type="entry name" value="CE1759_FMN_reduct"/>
</dbReference>
<dbReference type="RefSeq" id="WP_189106754.1">
    <property type="nucleotide sequence ID" value="NZ_BMMV01000004.1"/>
</dbReference>
<accession>A0ABQ2E1D0</accession>
<keyword evidence="2" id="KW-0288">FMN</keyword>
<comment type="caution">
    <text evidence="6">The sequence shown here is derived from an EMBL/GenBank/DDBJ whole genome shotgun (WGS) entry which is preliminary data.</text>
</comment>
<feature type="region of interest" description="Disordered" evidence="4">
    <location>
        <begin position="240"/>
        <end position="267"/>
    </location>
</feature>
<name>A0ABQ2E1D0_9ACTN</name>
<evidence type="ECO:0000313" key="7">
    <source>
        <dbReference type="Proteomes" id="UP000660265"/>
    </source>
</evidence>
<dbReference type="SUPFAM" id="SSF52218">
    <property type="entry name" value="Flavoproteins"/>
    <property type="match status" value="1"/>
</dbReference>
<evidence type="ECO:0000256" key="1">
    <source>
        <dbReference type="ARBA" id="ARBA00022630"/>
    </source>
</evidence>
<evidence type="ECO:0000256" key="4">
    <source>
        <dbReference type="SAM" id="MobiDB-lite"/>
    </source>
</evidence>
<evidence type="ECO:0000256" key="2">
    <source>
        <dbReference type="ARBA" id="ARBA00022643"/>
    </source>
</evidence>
<evidence type="ECO:0000256" key="3">
    <source>
        <dbReference type="ARBA" id="ARBA00023002"/>
    </source>
</evidence>
<feature type="domain" description="NADPH-dependent FMN reductase-like" evidence="5">
    <location>
        <begin position="22"/>
        <end position="172"/>
    </location>
</feature>
<gene>
    <name evidence="6" type="ORF">GCM10011583_17580</name>
</gene>
<dbReference type="InterPro" id="IPR029039">
    <property type="entry name" value="Flavoprotein-like_sf"/>
</dbReference>
<evidence type="ECO:0000313" key="6">
    <source>
        <dbReference type="EMBL" id="GGJ86498.1"/>
    </source>
</evidence>
<dbReference type="Pfam" id="PF03358">
    <property type="entry name" value="FMN_red"/>
    <property type="match status" value="1"/>
</dbReference>
<keyword evidence="7" id="KW-1185">Reference proteome</keyword>
<keyword evidence="1" id="KW-0285">Flavoprotein</keyword>
<sequence length="267" mass="27499">MTTPPPATTQDAQHDGAGEPVRIVIVSAGVSEPSSTRLLADRTAQKTLDLLRESGVPATASVIELAPLATHIARAIVSGFPDAELRAAIDRLASADAVIASTPVYKAGISGLFKSFADILDNDLLIAKPVVLAATAGTARHAMVVDDQLRPLFAFLRTMPVPTSLFAASEDWGSPALGERIGRAATELVVLLRSGASREMADSAWSGYQHQFAGNATRAERESADVDFTTDLMRLAAGGAVTPASAGTRQGPASSRSGPGGATANAT</sequence>
<dbReference type="PANTHER" id="PTHR43408:SF2">
    <property type="entry name" value="FMN REDUCTASE (NADPH)"/>
    <property type="match status" value="1"/>
</dbReference>
<evidence type="ECO:0000259" key="5">
    <source>
        <dbReference type="Pfam" id="PF03358"/>
    </source>
</evidence>
<dbReference type="PANTHER" id="PTHR43408">
    <property type="entry name" value="FMN REDUCTASE (NADPH)"/>
    <property type="match status" value="1"/>
</dbReference>
<protein>
    <recommendedName>
        <fullName evidence="5">NADPH-dependent FMN reductase-like domain-containing protein</fullName>
    </recommendedName>
</protein>
<dbReference type="Gene3D" id="3.40.50.360">
    <property type="match status" value="1"/>
</dbReference>
<dbReference type="InterPro" id="IPR051814">
    <property type="entry name" value="NAD(P)H-dep_FMN_reductase"/>
</dbReference>
<dbReference type="Proteomes" id="UP000660265">
    <property type="component" value="Unassembled WGS sequence"/>
</dbReference>
<reference evidence="7" key="1">
    <citation type="journal article" date="2019" name="Int. J. Syst. Evol. Microbiol.">
        <title>The Global Catalogue of Microorganisms (GCM) 10K type strain sequencing project: providing services to taxonomists for standard genome sequencing and annotation.</title>
        <authorList>
            <consortium name="The Broad Institute Genomics Platform"/>
            <consortium name="The Broad Institute Genome Sequencing Center for Infectious Disease"/>
            <person name="Wu L."/>
            <person name="Ma J."/>
        </authorList>
    </citation>
    <scope>NUCLEOTIDE SEQUENCE [LARGE SCALE GENOMIC DNA]</scope>
    <source>
        <strain evidence="7">CGMCC 4.7275</strain>
    </source>
</reference>
<proteinExistence type="predicted"/>
<keyword evidence="3" id="KW-0560">Oxidoreductase</keyword>
<dbReference type="InterPro" id="IPR005025">
    <property type="entry name" value="FMN_Rdtase-like_dom"/>
</dbReference>
<dbReference type="NCBIfam" id="TIGR04037">
    <property type="entry name" value="LLM_duo_CE1759"/>
    <property type="match status" value="1"/>
</dbReference>